<sequence length="85" mass="9280">MLHDNHMSYLHRRAAAVLLQLAEHPDGGWALREEPAAVVHMAALALHATAAELAHQHHTSLLAVLERTGIRSCATDTCHRTAVHP</sequence>
<dbReference type="RefSeq" id="WP_319942850.1">
    <property type="nucleotide sequence ID" value="NZ_WEGI01000004.1"/>
</dbReference>
<dbReference type="EMBL" id="WEGI01000004">
    <property type="protein sequence ID" value="MQY26729.1"/>
    <property type="molecule type" value="Genomic_DNA"/>
</dbReference>
<proteinExistence type="predicted"/>
<reference evidence="1 2" key="1">
    <citation type="submission" date="2019-10" db="EMBL/GenBank/DDBJ databases">
        <title>Nocardia macrotermitis sp. nov. and Nocardia aurantia sp. nov., isolated from the gut of fungus growing-termite Macrotermes natalensis.</title>
        <authorList>
            <person name="Benndorf R."/>
            <person name="Schwitalla J."/>
            <person name="Martin K."/>
            <person name="De Beer W."/>
            <person name="Kaster A.-K."/>
            <person name="Vollmers J."/>
            <person name="Poulsen M."/>
            <person name="Beemelmanns C."/>
        </authorList>
    </citation>
    <scope>NUCLEOTIDE SEQUENCE [LARGE SCALE GENOMIC DNA]</scope>
    <source>
        <strain evidence="1 2">RB56</strain>
    </source>
</reference>
<accession>A0A7K0DM26</accession>
<dbReference type="Proteomes" id="UP000431401">
    <property type="component" value="Unassembled WGS sequence"/>
</dbReference>
<evidence type="ECO:0000313" key="2">
    <source>
        <dbReference type="Proteomes" id="UP000431401"/>
    </source>
</evidence>
<evidence type="ECO:0000313" key="1">
    <source>
        <dbReference type="EMBL" id="MQY26729.1"/>
    </source>
</evidence>
<name>A0A7K0DM26_9NOCA</name>
<gene>
    <name evidence="1" type="ORF">NRB56_23020</name>
</gene>
<keyword evidence="2" id="KW-1185">Reference proteome</keyword>
<protein>
    <submittedName>
        <fullName evidence="1">Uncharacterized protein</fullName>
    </submittedName>
</protein>
<dbReference type="AlphaFoldDB" id="A0A7K0DM26"/>
<organism evidence="1 2">
    <name type="scientific">Nocardia aurantia</name>
    <dbReference type="NCBI Taxonomy" id="2585199"/>
    <lineage>
        <taxon>Bacteria</taxon>
        <taxon>Bacillati</taxon>
        <taxon>Actinomycetota</taxon>
        <taxon>Actinomycetes</taxon>
        <taxon>Mycobacteriales</taxon>
        <taxon>Nocardiaceae</taxon>
        <taxon>Nocardia</taxon>
    </lineage>
</organism>
<comment type="caution">
    <text evidence="1">The sequence shown here is derived from an EMBL/GenBank/DDBJ whole genome shotgun (WGS) entry which is preliminary data.</text>
</comment>